<evidence type="ECO:0000313" key="2">
    <source>
        <dbReference type="Proteomes" id="UP000789759"/>
    </source>
</evidence>
<evidence type="ECO:0000313" key="1">
    <source>
        <dbReference type="EMBL" id="CAG8708774.1"/>
    </source>
</evidence>
<dbReference type="Proteomes" id="UP000789759">
    <property type="component" value="Unassembled WGS sequence"/>
</dbReference>
<gene>
    <name evidence="1" type="ORF">CPELLU_LOCUS12212</name>
</gene>
<keyword evidence="2" id="KW-1185">Reference proteome</keyword>
<dbReference type="OrthoDB" id="2426769at2759"/>
<dbReference type="AlphaFoldDB" id="A0A9N9N785"/>
<organism evidence="1 2">
    <name type="scientific">Cetraspora pellucida</name>
    <dbReference type="NCBI Taxonomy" id="1433469"/>
    <lineage>
        <taxon>Eukaryota</taxon>
        <taxon>Fungi</taxon>
        <taxon>Fungi incertae sedis</taxon>
        <taxon>Mucoromycota</taxon>
        <taxon>Glomeromycotina</taxon>
        <taxon>Glomeromycetes</taxon>
        <taxon>Diversisporales</taxon>
        <taxon>Gigasporaceae</taxon>
        <taxon>Cetraspora</taxon>
    </lineage>
</organism>
<name>A0A9N9N785_9GLOM</name>
<dbReference type="Gene3D" id="1.10.10.60">
    <property type="entry name" value="Homeodomain-like"/>
    <property type="match status" value="1"/>
</dbReference>
<reference evidence="1" key="1">
    <citation type="submission" date="2021-06" db="EMBL/GenBank/DDBJ databases">
        <authorList>
            <person name="Kallberg Y."/>
            <person name="Tangrot J."/>
            <person name="Rosling A."/>
        </authorList>
    </citation>
    <scope>NUCLEOTIDE SEQUENCE</scope>
    <source>
        <strain evidence="1">FL966</strain>
    </source>
</reference>
<sequence>MSAEINKMHILDKKCKHVAISSLTKQEICQKLFAYNSPKQKDLVFLYNISEQAVSDIWQDKNKQLQLKLQYAFAKQIVLTDEILIEKAKNIASSIEEEQFYVHHQKLSLMQNDEGYILLSHNTHWIMYGMPMKQKFFENKSQQELLLLVLNKVSIWTRILKDWNKHLSKSSKNILLIIDGAPVYCLEENVKLNHICIEFLMPNATAHIQPCD</sequence>
<dbReference type="EMBL" id="CAJVQA010011581">
    <property type="protein sequence ID" value="CAG8708774.1"/>
    <property type="molecule type" value="Genomic_DNA"/>
</dbReference>
<proteinExistence type="predicted"/>
<comment type="caution">
    <text evidence="1">The sequence shown here is derived from an EMBL/GenBank/DDBJ whole genome shotgun (WGS) entry which is preliminary data.</text>
</comment>
<accession>A0A9N9N785</accession>
<protein>
    <submittedName>
        <fullName evidence="1">23960_t:CDS:1</fullName>
    </submittedName>
</protein>